<dbReference type="PANTHER" id="PTHR43908:SF3">
    <property type="entry name" value="AT29763P-RELATED"/>
    <property type="match status" value="1"/>
</dbReference>
<dbReference type="Pfam" id="PF00226">
    <property type="entry name" value="DnaJ"/>
    <property type="match status" value="1"/>
</dbReference>
<dbReference type="EMBL" id="JAPFFF010000409">
    <property type="protein sequence ID" value="KAK8834431.1"/>
    <property type="molecule type" value="Genomic_DNA"/>
</dbReference>
<organism evidence="5 6">
    <name type="scientific">Tritrichomonas musculus</name>
    <dbReference type="NCBI Taxonomy" id="1915356"/>
    <lineage>
        <taxon>Eukaryota</taxon>
        <taxon>Metamonada</taxon>
        <taxon>Parabasalia</taxon>
        <taxon>Tritrichomonadida</taxon>
        <taxon>Tritrichomonadidae</taxon>
        <taxon>Tritrichomonas</taxon>
    </lineage>
</organism>
<feature type="domain" description="J" evidence="3">
    <location>
        <begin position="19"/>
        <end position="84"/>
    </location>
</feature>
<dbReference type="EMBL" id="JAPFFF010000024">
    <property type="protein sequence ID" value="KAK8850041.1"/>
    <property type="molecule type" value="Genomic_DNA"/>
</dbReference>
<evidence type="ECO:0000259" key="3">
    <source>
        <dbReference type="PROSITE" id="PS50076"/>
    </source>
</evidence>
<keyword evidence="2" id="KW-0812">Transmembrane</keyword>
<feature type="region of interest" description="Disordered" evidence="1">
    <location>
        <begin position="79"/>
        <end position="108"/>
    </location>
</feature>
<evidence type="ECO:0000313" key="4">
    <source>
        <dbReference type="EMBL" id="KAK8834431.1"/>
    </source>
</evidence>
<keyword evidence="2" id="KW-1133">Transmembrane helix</keyword>
<dbReference type="SMART" id="SM00271">
    <property type="entry name" value="DnaJ"/>
    <property type="match status" value="1"/>
</dbReference>
<dbReference type="CDD" id="cd06257">
    <property type="entry name" value="DnaJ"/>
    <property type="match status" value="1"/>
</dbReference>
<protein>
    <submittedName>
        <fullName evidence="5">DnaJ, subfamily C member 18</fullName>
    </submittedName>
</protein>
<name>A0ABR2HMX7_9EUKA</name>
<dbReference type="PANTHER" id="PTHR43908">
    <property type="entry name" value="AT29763P-RELATED"/>
    <property type="match status" value="1"/>
</dbReference>
<dbReference type="PROSITE" id="PS00636">
    <property type="entry name" value="DNAJ_1"/>
    <property type="match status" value="1"/>
</dbReference>
<proteinExistence type="predicted"/>
<keyword evidence="6" id="KW-1185">Reference proteome</keyword>
<dbReference type="InterPro" id="IPR018253">
    <property type="entry name" value="DnaJ_domain_CS"/>
</dbReference>
<gene>
    <name evidence="5" type="ORF">M9Y10_018152</name>
    <name evidence="4" type="ORF">M9Y10_030608</name>
</gene>
<sequence>MDKELKDQKEIQRILNAKDLYHVLSVADDCTDQEVLTSAYKSISTKVHPEINKEENAIDAFKRVSHAYQVLTDQKKRNQYSMQLEKEKSTKNKKNEKENKTEEEDEDEIDPFDLYLQYNPDPTHKFSITDIISYILFGLVILQMFFGINPIHIFNQFFFNPLNRDEIRSVISFDPLPDNLEFESQKGVPFYIPLSWIENVAQKTGINDEESLGSIRPIADQIYAEILEEKCELEKNSINSDQGKHCEIYYSFIGHQ</sequence>
<dbReference type="InterPro" id="IPR036869">
    <property type="entry name" value="J_dom_sf"/>
</dbReference>
<evidence type="ECO:0000313" key="5">
    <source>
        <dbReference type="EMBL" id="KAK8850041.1"/>
    </source>
</evidence>
<evidence type="ECO:0000256" key="1">
    <source>
        <dbReference type="SAM" id="MobiDB-lite"/>
    </source>
</evidence>
<dbReference type="Gene3D" id="1.10.287.110">
    <property type="entry name" value="DnaJ domain"/>
    <property type="match status" value="1"/>
</dbReference>
<comment type="caution">
    <text evidence="5">The sequence shown here is derived from an EMBL/GenBank/DDBJ whole genome shotgun (WGS) entry which is preliminary data.</text>
</comment>
<keyword evidence="2" id="KW-0472">Membrane</keyword>
<dbReference type="Proteomes" id="UP001470230">
    <property type="component" value="Unassembled WGS sequence"/>
</dbReference>
<evidence type="ECO:0000313" key="6">
    <source>
        <dbReference type="Proteomes" id="UP001470230"/>
    </source>
</evidence>
<dbReference type="PROSITE" id="PS50076">
    <property type="entry name" value="DNAJ_2"/>
    <property type="match status" value="1"/>
</dbReference>
<feature type="transmembrane region" description="Helical" evidence="2">
    <location>
        <begin position="131"/>
        <end position="154"/>
    </location>
</feature>
<dbReference type="InterPro" id="IPR051100">
    <property type="entry name" value="DnaJ_subfamily_B/C"/>
</dbReference>
<reference evidence="5 6" key="1">
    <citation type="submission" date="2024-04" db="EMBL/GenBank/DDBJ databases">
        <title>Tritrichomonas musculus Genome.</title>
        <authorList>
            <person name="Alves-Ferreira E."/>
            <person name="Grigg M."/>
            <person name="Lorenzi H."/>
            <person name="Galac M."/>
        </authorList>
    </citation>
    <scope>NUCLEOTIDE SEQUENCE [LARGE SCALE GENOMIC DNA]</scope>
    <source>
        <strain evidence="5 6">EAF2021</strain>
    </source>
</reference>
<feature type="compositionally biased region" description="Basic and acidic residues" evidence="1">
    <location>
        <begin position="84"/>
        <end position="100"/>
    </location>
</feature>
<accession>A0ABR2HMX7</accession>
<dbReference type="SUPFAM" id="SSF46565">
    <property type="entry name" value="Chaperone J-domain"/>
    <property type="match status" value="1"/>
</dbReference>
<dbReference type="PRINTS" id="PR00625">
    <property type="entry name" value="JDOMAIN"/>
</dbReference>
<evidence type="ECO:0000256" key="2">
    <source>
        <dbReference type="SAM" id="Phobius"/>
    </source>
</evidence>
<dbReference type="InterPro" id="IPR001623">
    <property type="entry name" value="DnaJ_domain"/>
</dbReference>